<evidence type="ECO:0000313" key="2">
    <source>
        <dbReference type="Proteomes" id="UP001265083"/>
    </source>
</evidence>
<reference evidence="1 2" key="1">
    <citation type="submission" date="2023-08" db="EMBL/GenBank/DDBJ databases">
        <title>Bioegradation of LLDPE and BLDPE plastic by marine bacteria from coast plastic debris.</title>
        <authorList>
            <person name="Rong Z."/>
        </authorList>
    </citation>
    <scope>NUCLEOTIDE SEQUENCE [LARGE SCALE GENOMIC DNA]</scope>
    <source>
        <strain evidence="1 2">Z-2</strain>
    </source>
</reference>
<protein>
    <recommendedName>
        <fullName evidence="3">Excreted virulence factor EspC, type VII ESX diderm</fullName>
    </recommendedName>
</protein>
<evidence type="ECO:0000313" key="1">
    <source>
        <dbReference type="EMBL" id="MDS1115772.1"/>
    </source>
</evidence>
<comment type="caution">
    <text evidence="1">The sequence shown here is derived from an EMBL/GenBank/DDBJ whole genome shotgun (WGS) entry which is preliminary data.</text>
</comment>
<keyword evidence="2" id="KW-1185">Reference proteome</keyword>
<dbReference type="EMBL" id="JAVLUS010000016">
    <property type="protein sequence ID" value="MDS1115772.1"/>
    <property type="molecule type" value="Genomic_DNA"/>
</dbReference>
<organism evidence="1 2">
    <name type="scientific">Gordonia westfalica</name>
    <dbReference type="NCBI Taxonomy" id="158898"/>
    <lineage>
        <taxon>Bacteria</taxon>
        <taxon>Bacillati</taxon>
        <taxon>Actinomycetota</taxon>
        <taxon>Actinomycetes</taxon>
        <taxon>Mycobacteriales</taxon>
        <taxon>Gordoniaceae</taxon>
        <taxon>Gordonia</taxon>
    </lineage>
</organism>
<gene>
    <name evidence="1" type="ORF">RD149_18650</name>
</gene>
<sequence length="212" mass="22714">MTDNLKVTPADLDKASAGINGVIDGLGQTGVGSGYSAGLGRGYGDLDLDGKTIGHADPKDGLEEYCDRWEWGVRALVTGAAELSKGLGLGASHYEREEEWAANQLKDWTMDLIGDPNLTAEQIKDMSWGDLWDHNRNAVTNPQWALTPEEMQRHKEFFSATGSTFLDDLGTIGRHAVNPVSGVTDTIDGFQSDGFTADAPTEVGTTAPNVTE</sequence>
<accession>A0ABU2GWC3</accession>
<dbReference type="RefSeq" id="WP_310951672.1">
    <property type="nucleotide sequence ID" value="NZ_JAVLUS010000016.1"/>
</dbReference>
<dbReference type="Proteomes" id="UP001265083">
    <property type="component" value="Unassembled WGS sequence"/>
</dbReference>
<evidence type="ECO:0008006" key="3">
    <source>
        <dbReference type="Google" id="ProtNLM"/>
    </source>
</evidence>
<proteinExistence type="predicted"/>
<name>A0ABU2GWC3_9ACTN</name>